<reference evidence="2" key="1">
    <citation type="journal article" date="2023" name="Nat. Plants">
        <title>Single-cell RNA sequencing provides a high-resolution roadmap for understanding the multicellular compartmentation of specialized metabolism.</title>
        <authorList>
            <person name="Sun S."/>
            <person name="Shen X."/>
            <person name="Li Y."/>
            <person name="Li Y."/>
            <person name="Wang S."/>
            <person name="Li R."/>
            <person name="Zhang H."/>
            <person name="Shen G."/>
            <person name="Guo B."/>
            <person name="Wei J."/>
            <person name="Xu J."/>
            <person name="St-Pierre B."/>
            <person name="Chen S."/>
            <person name="Sun C."/>
        </authorList>
    </citation>
    <scope>NUCLEOTIDE SEQUENCE [LARGE SCALE GENOMIC DNA]</scope>
</reference>
<protein>
    <submittedName>
        <fullName evidence="1">Uncharacterized protein</fullName>
    </submittedName>
</protein>
<gene>
    <name evidence="1" type="ORF">M9H77_13949</name>
</gene>
<evidence type="ECO:0000313" key="2">
    <source>
        <dbReference type="Proteomes" id="UP001060085"/>
    </source>
</evidence>
<dbReference type="Proteomes" id="UP001060085">
    <property type="component" value="Linkage Group LG03"/>
</dbReference>
<accession>A0ACC0BLP5</accession>
<evidence type="ECO:0000313" key="1">
    <source>
        <dbReference type="EMBL" id="KAI5673585.1"/>
    </source>
</evidence>
<keyword evidence="2" id="KW-1185">Reference proteome</keyword>
<sequence length="337" mass="37377">MRKPGEPSSGKQSSNNNAGVKLRKGLWSPEEDDKLMNYMLTNGQGCWSDVARNAGLQRCGKSCRLRWINYLRPDLKRGAFSPQEEELIVHLHSLLGNRWSQIAARLPGRTDNEIKNFWNSTIKKRLKNSSTSPNTSDSSSEPIRDHHVMVGSLRSFQEQTLMGMYIDSSSGSGSGSAPSSIQQYSMQALTSMINDPLPMLHEQSLNNVSSTAGTGPAAAGSYFNPQPCMAQNGMNNGNSHVYYQENAIFGASIEGEGQIFVPQLEDTSIGRNPNINNINNVDERNNNNMINLGGFGNYSNWEGGDELIRSVGDQWDLEELMKDVSSFPFPDFQKNNW</sequence>
<comment type="caution">
    <text evidence="1">The sequence shown here is derived from an EMBL/GenBank/DDBJ whole genome shotgun (WGS) entry which is preliminary data.</text>
</comment>
<organism evidence="1 2">
    <name type="scientific">Catharanthus roseus</name>
    <name type="common">Madagascar periwinkle</name>
    <name type="synonym">Vinca rosea</name>
    <dbReference type="NCBI Taxonomy" id="4058"/>
    <lineage>
        <taxon>Eukaryota</taxon>
        <taxon>Viridiplantae</taxon>
        <taxon>Streptophyta</taxon>
        <taxon>Embryophyta</taxon>
        <taxon>Tracheophyta</taxon>
        <taxon>Spermatophyta</taxon>
        <taxon>Magnoliopsida</taxon>
        <taxon>eudicotyledons</taxon>
        <taxon>Gunneridae</taxon>
        <taxon>Pentapetalae</taxon>
        <taxon>asterids</taxon>
        <taxon>lamiids</taxon>
        <taxon>Gentianales</taxon>
        <taxon>Apocynaceae</taxon>
        <taxon>Rauvolfioideae</taxon>
        <taxon>Vinceae</taxon>
        <taxon>Catharanthinae</taxon>
        <taxon>Catharanthus</taxon>
    </lineage>
</organism>
<dbReference type="EMBL" id="CM044703">
    <property type="protein sequence ID" value="KAI5673585.1"/>
    <property type="molecule type" value="Genomic_DNA"/>
</dbReference>
<proteinExistence type="predicted"/>
<name>A0ACC0BLP5_CATRO</name>